<evidence type="ECO:0000313" key="2">
    <source>
        <dbReference type="EMBL" id="THA11187.1"/>
    </source>
</evidence>
<dbReference type="InterPro" id="IPR005801">
    <property type="entry name" value="ADC_synthase"/>
</dbReference>
<proteinExistence type="predicted"/>
<dbReference type="InterPro" id="IPR019999">
    <property type="entry name" value="Anth_synth_I-like"/>
</dbReference>
<dbReference type="Pfam" id="PF00425">
    <property type="entry name" value="Chorismate_bind"/>
    <property type="match status" value="1"/>
</dbReference>
<protein>
    <submittedName>
        <fullName evidence="2">Aminodeoxychorismate synthase component I</fullName>
        <ecNumber evidence="2">2.6.1.85</ecNumber>
    </submittedName>
</protein>
<dbReference type="NCBIfam" id="NF005486">
    <property type="entry name" value="PRK07093.1"/>
    <property type="match status" value="1"/>
</dbReference>
<dbReference type="AlphaFoldDB" id="A0A4S2Q5M4"/>
<dbReference type="InterPro" id="IPR015890">
    <property type="entry name" value="Chorismate_C"/>
</dbReference>
<reference evidence="2 3" key="1">
    <citation type="journal article" date="2019" name="Vet. Microbiol.">
        <title>Development of multi locus sequence typing (MLST) of Rodentibacter pneumotropicus.</title>
        <authorList>
            <person name="Adhikary S."/>
            <person name="Bisgaard M."/>
            <person name="Boot R."/>
            <person name="Benga L."/>
            <person name="Nicklas W."/>
            <person name="Christensen H."/>
        </authorList>
    </citation>
    <scope>NUCLEOTIDE SEQUENCE [LARGE SCALE GENOMIC DNA]</scope>
    <source>
        <strain evidence="2 3">Ac84</strain>
    </source>
</reference>
<dbReference type="EC" id="2.6.1.85" evidence="2"/>
<dbReference type="SUPFAM" id="SSF56322">
    <property type="entry name" value="ADC synthase"/>
    <property type="match status" value="1"/>
</dbReference>
<evidence type="ECO:0000313" key="3">
    <source>
        <dbReference type="Proteomes" id="UP000306758"/>
    </source>
</evidence>
<organism evidence="2 3">
    <name type="scientific">Rodentibacter pneumotropicus</name>
    <dbReference type="NCBI Taxonomy" id="758"/>
    <lineage>
        <taxon>Bacteria</taxon>
        <taxon>Pseudomonadati</taxon>
        <taxon>Pseudomonadota</taxon>
        <taxon>Gammaproteobacteria</taxon>
        <taxon>Pasteurellales</taxon>
        <taxon>Pasteurellaceae</taxon>
        <taxon>Rodentibacter</taxon>
    </lineage>
</organism>
<sequence>MRNSTMQHFIRQANHYGAQSLPFFFLIDFEQQKPLIFPLEEAIQQGILFDILGKTNINEQKDFSTNIHFEKHPIPLSHYQQGFEVVQKEIQKGNSYLLNLTSPTEISGNFSLEQIFYQAAAPYKLWLKDQFVCFSPECFINIQDNKIFTYPMKGTINATLPNAEKLLLNDEKELREHYTIVDLMRNDLAMVASNIQVTKFRYVDRIATQKGEILQTSSEICGELDDNWQGKIGSILTALLPAGSISGAPKEKTVQIIQQAERQPRGYYTGIFGLFDGENLQSAVAIRFISQVSEKYYFHSGGGITIQSRLEDEYQELLEKVYFPIEETK</sequence>
<dbReference type="PRINTS" id="PR00095">
    <property type="entry name" value="ANTSNTHASEI"/>
</dbReference>
<dbReference type="PANTHER" id="PTHR11236:SF50">
    <property type="entry name" value="AMINODEOXYCHORISMATE SYNTHASE COMPONENT 1"/>
    <property type="match status" value="1"/>
</dbReference>
<evidence type="ECO:0000259" key="1">
    <source>
        <dbReference type="Pfam" id="PF00425"/>
    </source>
</evidence>
<dbReference type="GO" id="GO:0046820">
    <property type="term" value="F:4-amino-4-deoxychorismate synthase activity"/>
    <property type="evidence" value="ECO:0007669"/>
    <property type="project" value="UniProtKB-EC"/>
</dbReference>
<dbReference type="Gene3D" id="3.60.120.10">
    <property type="entry name" value="Anthranilate synthase"/>
    <property type="match status" value="1"/>
</dbReference>
<gene>
    <name evidence="2" type="ORF">D3M78_00845</name>
</gene>
<keyword evidence="2" id="KW-0032">Aminotransferase</keyword>
<comment type="caution">
    <text evidence="2">The sequence shown here is derived from an EMBL/GenBank/DDBJ whole genome shotgun (WGS) entry which is preliminary data.</text>
</comment>
<name>A0A4S2Q5M4_9PAST</name>
<feature type="domain" description="Chorismate-utilising enzyme C-terminal" evidence="1">
    <location>
        <begin position="78"/>
        <end position="320"/>
    </location>
</feature>
<dbReference type="GO" id="GO:0000162">
    <property type="term" value="P:L-tryptophan biosynthetic process"/>
    <property type="evidence" value="ECO:0007669"/>
    <property type="project" value="TreeGrafter"/>
</dbReference>
<dbReference type="EMBL" id="QXNI01000005">
    <property type="protein sequence ID" value="THA11187.1"/>
    <property type="molecule type" value="Genomic_DNA"/>
</dbReference>
<dbReference type="PANTHER" id="PTHR11236">
    <property type="entry name" value="AMINOBENZOATE/ANTHRANILATE SYNTHASE"/>
    <property type="match status" value="1"/>
</dbReference>
<dbReference type="Proteomes" id="UP000306758">
    <property type="component" value="Unassembled WGS sequence"/>
</dbReference>
<accession>A0A4S2Q5M4</accession>
<keyword evidence="2" id="KW-0808">Transferase</keyword>